<dbReference type="eggNOG" id="ENOG502Z8UG">
    <property type="taxonomic scope" value="Bacteria"/>
</dbReference>
<feature type="domain" description="YvbH-like oligomerisation" evidence="2">
    <location>
        <begin position="144"/>
        <end position="204"/>
    </location>
</feature>
<feature type="domain" description="Bacterial Pleckstrin homology" evidence="1">
    <location>
        <begin position="10"/>
        <end position="132"/>
    </location>
</feature>
<dbReference type="Proteomes" id="UP000027822">
    <property type="component" value="Unassembled WGS sequence"/>
</dbReference>
<dbReference type="Pfam" id="PF11724">
    <property type="entry name" value="YvbH_ext"/>
    <property type="match status" value="1"/>
</dbReference>
<name>A0A073JU97_9BACI</name>
<dbReference type="Gene3D" id="1.10.287.210">
    <property type="match status" value="1"/>
</dbReference>
<dbReference type="PANTHER" id="PTHR35796:SF2">
    <property type="entry name" value="YVBH-LIKE OLIGOMERISATION REGION"/>
    <property type="match status" value="1"/>
</dbReference>
<keyword evidence="4" id="KW-1185">Reference proteome</keyword>
<dbReference type="Pfam" id="PF08000">
    <property type="entry name" value="bPH_1"/>
    <property type="match status" value="1"/>
</dbReference>
<dbReference type="RefSeq" id="WP_034642523.1">
    <property type="nucleotide sequence ID" value="NZ_CBCSJC010000005.1"/>
</dbReference>
<dbReference type="InterPro" id="IPR037063">
    <property type="entry name" value="PHb_sf"/>
</dbReference>
<dbReference type="PANTHER" id="PTHR35796">
    <property type="entry name" value="HYPOTHETICAL CYTOSOLIC PROTEIN"/>
    <property type="match status" value="1"/>
</dbReference>
<dbReference type="OrthoDB" id="2351508at2"/>
<evidence type="ECO:0008006" key="5">
    <source>
        <dbReference type="Google" id="ProtNLM"/>
    </source>
</evidence>
<evidence type="ECO:0000313" key="4">
    <source>
        <dbReference type="Proteomes" id="UP000027822"/>
    </source>
</evidence>
<dbReference type="InterPro" id="IPR012544">
    <property type="entry name" value="PHb"/>
</dbReference>
<accession>A0A073JU97</accession>
<dbReference type="Gene3D" id="2.30.29.50">
    <property type="entry name" value="Bacterial Pleckstrin homology domain"/>
    <property type="match status" value="1"/>
</dbReference>
<dbReference type="InterPro" id="IPR021722">
    <property type="entry name" value="YvbH_oligomer_dom"/>
</dbReference>
<dbReference type="STRING" id="574376.BAMA_11235"/>
<evidence type="ECO:0000313" key="3">
    <source>
        <dbReference type="EMBL" id="KEK17797.1"/>
    </source>
</evidence>
<reference evidence="3 4" key="1">
    <citation type="submission" date="2014-06" db="EMBL/GenBank/DDBJ databases">
        <title>Draft genome sequence of Bacillus manliponensis JCM 15802 (MCCC 1A00708).</title>
        <authorList>
            <person name="Lai Q."/>
            <person name="Liu Y."/>
            <person name="Shao Z."/>
        </authorList>
    </citation>
    <scope>NUCLEOTIDE SEQUENCE [LARGE SCALE GENOMIC DNA]</scope>
    <source>
        <strain evidence="3 4">JCM 15802</strain>
    </source>
</reference>
<evidence type="ECO:0000259" key="2">
    <source>
        <dbReference type="Pfam" id="PF11724"/>
    </source>
</evidence>
<dbReference type="EMBL" id="JOTN01000022">
    <property type="protein sequence ID" value="KEK17797.1"/>
    <property type="molecule type" value="Genomic_DNA"/>
</dbReference>
<proteinExistence type="predicted"/>
<gene>
    <name evidence="3" type="ORF">BAMA_11235</name>
</gene>
<protein>
    <recommendedName>
        <fullName evidence="5">YvbH-like oligomerisation region</fullName>
    </recommendedName>
</protein>
<comment type="caution">
    <text evidence="3">The sequence shown here is derived from an EMBL/GenBank/DDBJ whole genome shotgun (WGS) entry which is preliminary data.</text>
</comment>
<evidence type="ECO:0000259" key="1">
    <source>
        <dbReference type="Pfam" id="PF08000"/>
    </source>
</evidence>
<organism evidence="3 4">
    <name type="scientific">Bacillus manliponensis</name>
    <dbReference type="NCBI Taxonomy" id="574376"/>
    <lineage>
        <taxon>Bacteria</taxon>
        <taxon>Bacillati</taxon>
        <taxon>Bacillota</taxon>
        <taxon>Bacilli</taxon>
        <taxon>Bacillales</taxon>
        <taxon>Bacillaceae</taxon>
        <taxon>Bacillus</taxon>
        <taxon>Bacillus cereus group</taxon>
    </lineage>
</organism>
<dbReference type="AlphaFoldDB" id="A0A073JU97"/>
<dbReference type="SUPFAM" id="SSF50729">
    <property type="entry name" value="PH domain-like"/>
    <property type="match status" value="1"/>
</dbReference>
<sequence>MFKKVANDMLGLSDIGAVITPADYDKTDADDYIMHEENEKIYFLIKSKTDEYCFTNTALVHVDGTSAVSKKRTLRRYNYNTHRIYNVLLETAGTIDLDVEIKFTMGGENYSIDIHKKHIEEVKDLYKALLKIEEIMHDNDIATQYAHKSLEMASSTLNNVRNAEVNVAEQFKEINQFAFNWLVDTKNQYNVKDFGHVFEKFINN</sequence>